<name>W2SWY3_NECAM</name>
<dbReference type="EMBL" id="KI661155">
    <property type="protein sequence ID" value="ETN73326.1"/>
    <property type="molecule type" value="Genomic_DNA"/>
</dbReference>
<dbReference type="KEGG" id="nai:NECAME_04324"/>
<feature type="non-terminal residue" evidence="1">
    <location>
        <position position="160"/>
    </location>
</feature>
<dbReference type="Proteomes" id="UP000053676">
    <property type="component" value="Unassembled WGS sequence"/>
</dbReference>
<gene>
    <name evidence="1" type="ORF">NECAME_04324</name>
</gene>
<reference evidence="2" key="1">
    <citation type="journal article" date="2014" name="Nat. Genet.">
        <title>Genome of the human hookworm Necator americanus.</title>
        <authorList>
            <person name="Tang Y.T."/>
            <person name="Gao X."/>
            <person name="Rosa B.A."/>
            <person name="Abubucker S."/>
            <person name="Hallsworth-Pepin K."/>
            <person name="Martin J."/>
            <person name="Tyagi R."/>
            <person name="Heizer E."/>
            <person name="Zhang X."/>
            <person name="Bhonagiri-Palsikar V."/>
            <person name="Minx P."/>
            <person name="Warren W.C."/>
            <person name="Wang Q."/>
            <person name="Zhan B."/>
            <person name="Hotez P.J."/>
            <person name="Sternberg P.W."/>
            <person name="Dougall A."/>
            <person name="Gaze S.T."/>
            <person name="Mulvenna J."/>
            <person name="Sotillo J."/>
            <person name="Ranganathan S."/>
            <person name="Rabelo E.M."/>
            <person name="Wilson R.K."/>
            <person name="Felgner P.L."/>
            <person name="Bethony J."/>
            <person name="Hawdon J.M."/>
            <person name="Gasser R.B."/>
            <person name="Loukas A."/>
            <person name="Mitreva M."/>
        </authorList>
    </citation>
    <scope>NUCLEOTIDE SEQUENCE [LARGE SCALE GENOMIC DNA]</scope>
</reference>
<accession>W2SWY3</accession>
<evidence type="ECO:0000313" key="2">
    <source>
        <dbReference type="Proteomes" id="UP000053676"/>
    </source>
</evidence>
<dbReference type="AlphaFoldDB" id="W2SWY3"/>
<protein>
    <submittedName>
        <fullName evidence="1">Uncharacterized protein</fullName>
    </submittedName>
</protein>
<evidence type="ECO:0000313" key="1">
    <source>
        <dbReference type="EMBL" id="ETN73326.1"/>
    </source>
</evidence>
<proteinExistence type="predicted"/>
<dbReference type="STRING" id="51031.W2SWY3"/>
<keyword evidence="2" id="KW-1185">Reference proteome</keyword>
<organism evidence="1 2">
    <name type="scientific">Necator americanus</name>
    <name type="common">Human hookworm</name>
    <dbReference type="NCBI Taxonomy" id="51031"/>
    <lineage>
        <taxon>Eukaryota</taxon>
        <taxon>Metazoa</taxon>
        <taxon>Ecdysozoa</taxon>
        <taxon>Nematoda</taxon>
        <taxon>Chromadorea</taxon>
        <taxon>Rhabditida</taxon>
        <taxon>Rhabditina</taxon>
        <taxon>Rhabditomorpha</taxon>
        <taxon>Strongyloidea</taxon>
        <taxon>Ancylostomatidae</taxon>
        <taxon>Bunostominae</taxon>
        <taxon>Necator</taxon>
    </lineage>
</organism>
<sequence>MLRLEKVSSCLVDASSYKDDLDKESREWKMFNKVGSCSWGSFLWFSSCWILYLLEKLETVLCAEGVRSASDDCASLPHILSLLTLADCTDSLTARLVSDLIYPKLVRPSKDHYELLKAVFAGVKKMRANWSELLGPKYSGSIQAFLDQTLLTFLLTFVDK</sequence>
<dbReference type="OrthoDB" id="332281at2759"/>